<sequence>MIPAARHRRAASVSYPRVFAVPAALLLATLAGLVIGLTGSGARDVLAWVLVALPLFALAIAWARRG</sequence>
<organism evidence="2 3">
    <name type="scientific">Aurantiacibacter arachoides</name>
    <dbReference type="NCBI Taxonomy" id="1850444"/>
    <lineage>
        <taxon>Bacteria</taxon>
        <taxon>Pseudomonadati</taxon>
        <taxon>Pseudomonadota</taxon>
        <taxon>Alphaproteobacteria</taxon>
        <taxon>Sphingomonadales</taxon>
        <taxon>Erythrobacteraceae</taxon>
        <taxon>Aurantiacibacter</taxon>
    </lineage>
</organism>
<evidence type="ECO:0000313" key="3">
    <source>
        <dbReference type="Proteomes" id="UP000460626"/>
    </source>
</evidence>
<reference evidence="2 3" key="1">
    <citation type="submission" date="2019-12" db="EMBL/GenBank/DDBJ databases">
        <title>Genomic-based taxomic classification of the family Erythrobacteraceae.</title>
        <authorList>
            <person name="Xu L."/>
        </authorList>
    </citation>
    <scope>NUCLEOTIDE SEQUENCE [LARGE SCALE GENOMIC DNA]</scope>
    <source>
        <strain evidence="2 3">RC4-10-4</strain>
    </source>
</reference>
<proteinExistence type="predicted"/>
<dbReference type="EMBL" id="WTYH01000001">
    <property type="protein sequence ID" value="MXO92340.1"/>
    <property type="molecule type" value="Genomic_DNA"/>
</dbReference>
<name>A0A844ZYN5_9SPHN</name>
<keyword evidence="1" id="KW-0472">Membrane</keyword>
<keyword evidence="3" id="KW-1185">Reference proteome</keyword>
<gene>
    <name evidence="2" type="ORF">GRI62_01800</name>
</gene>
<protein>
    <submittedName>
        <fullName evidence="2">Uncharacterized protein</fullName>
    </submittedName>
</protein>
<dbReference type="AlphaFoldDB" id="A0A844ZYN5"/>
<feature type="transmembrane region" description="Helical" evidence="1">
    <location>
        <begin position="45"/>
        <end position="63"/>
    </location>
</feature>
<accession>A0A844ZYN5</accession>
<dbReference type="RefSeq" id="WP_131451729.1">
    <property type="nucleotide sequence ID" value="NZ_BMJK01000001.1"/>
</dbReference>
<feature type="transmembrane region" description="Helical" evidence="1">
    <location>
        <begin position="18"/>
        <end position="39"/>
    </location>
</feature>
<evidence type="ECO:0000313" key="2">
    <source>
        <dbReference type="EMBL" id="MXO92340.1"/>
    </source>
</evidence>
<keyword evidence="1" id="KW-0812">Transmembrane</keyword>
<comment type="caution">
    <text evidence="2">The sequence shown here is derived from an EMBL/GenBank/DDBJ whole genome shotgun (WGS) entry which is preliminary data.</text>
</comment>
<evidence type="ECO:0000256" key="1">
    <source>
        <dbReference type="SAM" id="Phobius"/>
    </source>
</evidence>
<keyword evidence="1" id="KW-1133">Transmembrane helix</keyword>
<dbReference type="Proteomes" id="UP000460626">
    <property type="component" value="Unassembled WGS sequence"/>
</dbReference>